<dbReference type="EMBL" id="UINC01001594">
    <property type="protein sequence ID" value="SUZ84424.1"/>
    <property type="molecule type" value="Genomic_DNA"/>
</dbReference>
<dbReference type="AlphaFoldDB" id="A0A381QZN6"/>
<dbReference type="Pfam" id="PF12893">
    <property type="entry name" value="Lumazine_bd_2"/>
    <property type="match status" value="1"/>
</dbReference>
<protein>
    <recommendedName>
        <fullName evidence="2">DUF4440 domain-containing protein</fullName>
    </recommendedName>
</protein>
<dbReference type="InterPro" id="IPR032710">
    <property type="entry name" value="NTF2-like_dom_sf"/>
</dbReference>
<dbReference type="SUPFAM" id="SSF54427">
    <property type="entry name" value="NTF2-like"/>
    <property type="match status" value="1"/>
</dbReference>
<evidence type="ECO:0000313" key="1">
    <source>
        <dbReference type="EMBL" id="SUZ84424.1"/>
    </source>
</evidence>
<dbReference type="InterPro" id="IPR039437">
    <property type="entry name" value="FrzH/put_lumazine-bd"/>
</dbReference>
<sequence length="123" mass="13888">MSSSDHELIQETIQTYFDSMYESDPDKVHKAFHPDAKITGYLNGRLHEMTVPTFADMVAGQQPSAKDKDEAIQLETVSLDIAGDTAIARVRDGYIGLTFLDTLSFLKTDDEWVIYNKLFHVES</sequence>
<dbReference type="Gene3D" id="3.10.450.50">
    <property type="match status" value="1"/>
</dbReference>
<reference evidence="1" key="1">
    <citation type="submission" date="2018-05" db="EMBL/GenBank/DDBJ databases">
        <authorList>
            <person name="Lanie J.A."/>
            <person name="Ng W.-L."/>
            <person name="Kazmierczak K.M."/>
            <person name="Andrzejewski T.M."/>
            <person name="Davidsen T.M."/>
            <person name="Wayne K.J."/>
            <person name="Tettelin H."/>
            <person name="Glass J.I."/>
            <person name="Rusch D."/>
            <person name="Podicherti R."/>
            <person name="Tsui H.-C.T."/>
            <person name="Winkler M.E."/>
        </authorList>
    </citation>
    <scope>NUCLEOTIDE SEQUENCE</scope>
</reference>
<accession>A0A381QZN6</accession>
<organism evidence="1">
    <name type="scientific">marine metagenome</name>
    <dbReference type="NCBI Taxonomy" id="408172"/>
    <lineage>
        <taxon>unclassified sequences</taxon>
        <taxon>metagenomes</taxon>
        <taxon>ecological metagenomes</taxon>
    </lineage>
</organism>
<name>A0A381QZN6_9ZZZZ</name>
<gene>
    <name evidence="1" type="ORF">METZ01_LOCUS37278</name>
</gene>
<proteinExistence type="predicted"/>
<evidence type="ECO:0008006" key="2">
    <source>
        <dbReference type="Google" id="ProtNLM"/>
    </source>
</evidence>